<dbReference type="AlphaFoldDB" id="A0A6G1IIN0"/>
<evidence type="ECO:0000313" key="2">
    <source>
        <dbReference type="EMBL" id="KAF2677759.1"/>
    </source>
</evidence>
<name>A0A6G1IIN0_9PLEO</name>
<proteinExistence type="predicted"/>
<dbReference type="Proteomes" id="UP000799291">
    <property type="component" value="Unassembled WGS sequence"/>
</dbReference>
<feature type="compositionally biased region" description="Polar residues" evidence="1">
    <location>
        <begin position="121"/>
        <end position="135"/>
    </location>
</feature>
<evidence type="ECO:0000313" key="3">
    <source>
        <dbReference type="Proteomes" id="UP000799291"/>
    </source>
</evidence>
<protein>
    <submittedName>
        <fullName evidence="2">Uncharacterized protein</fullName>
    </submittedName>
</protein>
<keyword evidence="3" id="KW-1185">Reference proteome</keyword>
<sequence length="241" mass="25880">MHAIPLRPHVCVLSNRVVCVCEGCCARCTRRMLPDRIRALDVVTVPAAAPFGVESVLLVHAYLIHGLRLVVSGVVVPLLPPDKPSCCESMAGRPDSALPSFPLVHNKSRTGAPLPHYPQYISPSTRPQSRDSTSAPPSPSHQKHTLIAPRSSSTPHAHLANAAQALSTTLSDLPGQPVASPPCYASTCEERDRRRRLRQGSGSGSGRGRELVGCHGRKASVCAQLFRGGKAVLCARRFEER</sequence>
<accession>A0A6G1IIN0</accession>
<dbReference type="EMBL" id="MU005619">
    <property type="protein sequence ID" value="KAF2677759.1"/>
    <property type="molecule type" value="Genomic_DNA"/>
</dbReference>
<gene>
    <name evidence="2" type="ORF">K458DRAFT_156911</name>
</gene>
<feature type="region of interest" description="Disordered" evidence="1">
    <location>
        <begin position="171"/>
        <end position="211"/>
    </location>
</feature>
<evidence type="ECO:0000256" key="1">
    <source>
        <dbReference type="SAM" id="MobiDB-lite"/>
    </source>
</evidence>
<feature type="region of interest" description="Disordered" evidence="1">
    <location>
        <begin position="111"/>
        <end position="147"/>
    </location>
</feature>
<organism evidence="2 3">
    <name type="scientific">Lentithecium fluviatile CBS 122367</name>
    <dbReference type="NCBI Taxonomy" id="1168545"/>
    <lineage>
        <taxon>Eukaryota</taxon>
        <taxon>Fungi</taxon>
        <taxon>Dikarya</taxon>
        <taxon>Ascomycota</taxon>
        <taxon>Pezizomycotina</taxon>
        <taxon>Dothideomycetes</taxon>
        <taxon>Pleosporomycetidae</taxon>
        <taxon>Pleosporales</taxon>
        <taxon>Massarineae</taxon>
        <taxon>Lentitheciaceae</taxon>
        <taxon>Lentithecium</taxon>
    </lineage>
</organism>
<reference evidence="2" key="1">
    <citation type="journal article" date="2020" name="Stud. Mycol.">
        <title>101 Dothideomycetes genomes: a test case for predicting lifestyles and emergence of pathogens.</title>
        <authorList>
            <person name="Haridas S."/>
            <person name="Albert R."/>
            <person name="Binder M."/>
            <person name="Bloem J."/>
            <person name="Labutti K."/>
            <person name="Salamov A."/>
            <person name="Andreopoulos B."/>
            <person name="Baker S."/>
            <person name="Barry K."/>
            <person name="Bills G."/>
            <person name="Bluhm B."/>
            <person name="Cannon C."/>
            <person name="Castanera R."/>
            <person name="Culley D."/>
            <person name="Daum C."/>
            <person name="Ezra D."/>
            <person name="Gonzalez J."/>
            <person name="Henrissat B."/>
            <person name="Kuo A."/>
            <person name="Liang C."/>
            <person name="Lipzen A."/>
            <person name="Lutzoni F."/>
            <person name="Magnuson J."/>
            <person name="Mondo S."/>
            <person name="Nolan M."/>
            <person name="Ohm R."/>
            <person name="Pangilinan J."/>
            <person name="Park H.-J."/>
            <person name="Ramirez L."/>
            <person name="Alfaro M."/>
            <person name="Sun H."/>
            <person name="Tritt A."/>
            <person name="Yoshinaga Y."/>
            <person name="Zwiers L.-H."/>
            <person name="Turgeon B."/>
            <person name="Goodwin S."/>
            <person name="Spatafora J."/>
            <person name="Crous P."/>
            <person name="Grigoriev I."/>
        </authorList>
    </citation>
    <scope>NUCLEOTIDE SEQUENCE</scope>
    <source>
        <strain evidence="2">CBS 122367</strain>
    </source>
</reference>